<dbReference type="PRINTS" id="PR00081">
    <property type="entry name" value="GDHRDH"/>
</dbReference>
<dbReference type="PRINTS" id="PR00080">
    <property type="entry name" value="SDRFAMILY"/>
</dbReference>
<comment type="similarity">
    <text evidence="1">Belongs to the short-chain dehydrogenases/reductases (SDR) family.</text>
</comment>
<dbReference type="SMART" id="SM00822">
    <property type="entry name" value="PKS_KR"/>
    <property type="match status" value="1"/>
</dbReference>
<feature type="domain" description="Ketoreductase" evidence="2">
    <location>
        <begin position="10"/>
        <end position="204"/>
    </location>
</feature>
<dbReference type="SUPFAM" id="SSF51735">
    <property type="entry name" value="NAD(P)-binding Rossmann-fold domains"/>
    <property type="match status" value="1"/>
</dbReference>
<dbReference type="GO" id="GO:0030497">
    <property type="term" value="P:fatty acid elongation"/>
    <property type="evidence" value="ECO:0007669"/>
    <property type="project" value="TreeGrafter"/>
</dbReference>
<dbReference type="InterPro" id="IPR020904">
    <property type="entry name" value="Sc_DH/Rdtase_CS"/>
</dbReference>
<dbReference type="GO" id="GO:0016616">
    <property type="term" value="F:oxidoreductase activity, acting on the CH-OH group of donors, NAD or NADP as acceptor"/>
    <property type="evidence" value="ECO:0007669"/>
    <property type="project" value="TreeGrafter"/>
</dbReference>
<accession>A0A1M5QVX0</accession>
<dbReference type="RefSeq" id="WP_073102015.1">
    <property type="nucleotide sequence ID" value="NZ_FQXE01000002.1"/>
</dbReference>
<sequence>MYSTELLSGRVALVTGGAGGIGRAVSEALAGCGAQVAAADISVADAPAAGGAAPAPIERVALDVTRRADVLRCVDDIIQRFGRLDILVNVAGVVSMGSAEHLAEQEWDRVMAINLKGTFLCCQAAMPHMRRQGFGRIVNLGSVIGKNGGNPRPWLDPREQERASNVAYGVSKAGVHIMTAFLAKELASSGVTVNAVAPGPVASAMTSNFPQSLRDLIPAGRMGSAEEVAAAVLFLAAPQSSFITGETLDVNGGIWCD</sequence>
<evidence type="ECO:0000259" key="2">
    <source>
        <dbReference type="SMART" id="SM00822"/>
    </source>
</evidence>
<dbReference type="STRING" id="658167.SAMN04488135_102398"/>
<dbReference type="InterPro" id="IPR057326">
    <property type="entry name" value="KR_dom"/>
</dbReference>
<dbReference type="Gene3D" id="3.40.50.720">
    <property type="entry name" value="NAD(P)-binding Rossmann-like Domain"/>
    <property type="match status" value="1"/>
</dbReference>
<dbReference type="OrthoDB" id="196630at2"/>
<dbReference type="FunFam" id="3.40.50.720:FF:000084">
    <property type="entry name" value="Short-chain dehydrogenase reductase"/>
    <property type="match status" value="1"/>
</dbReference>
<dbReference type="InterPro" id="IPR036291">
    <property type="entry name" value="NAD(P)-bd_dom_sf"/>
</dbReference>
<evidence type="ECO:0000313" key="3">
    <source>
        <dbReference type="EMBL" id="SHH18327.1"/>
    </source>
</evidence>
<reference evidence="3 4" key="1">
    <citation type="submission" date="2016-11" db="EMBL/GenBank/DDBJ databases">
        <authorList>
            <person name="Jaros S."/>
            <person name="Januszkiewicz K."/>
            <person name="Wedrychowicz H."/>
        </authorList>
    </citation>
    <scope>NUCLEOTIDE SEQUENCE [LARGE SCALE GENOMIC DNA]</scope>
    <source>
        <strain evidence="3 4">CGMCC 1.10190</strain>
    </source>
</reference>
<evidence type="ECO:0000313" key="4">
    <source>
        <dbReference type="Proteomes" id="UP000184226"/>
    </source>
</evidence>
<dbReference type="AlphaFoldDB" id="A0A1M5QVX0"/>
<dbReference type="InterPro" id="IPR002347">
    <property type="entry name" value="SDR_fam"/>
</dbReference>
<dbReference type="PANTHER" id="PTHR42760">
    <property type="entry name" value="SHORT-CHAIN DEHYDROGENASES/REDUCTASES FAMILY MEMBER"/>
    <property type="match status" value="1"/>
</dbReference>
<organism evidence="3 4">
    <name type="scientific">Pollutimonas bauzanensis</name>
    <dbReference type="NCBI Taxonomy" id="658167"/>
    <lineage>
        <taxon>Bacteria</taxon>
        <taxon>Pseudomonadati</taxon>
        <taxon>Pseudomonadota</taxon>
        <taxon>Betaproteobacteria</taxon>
        <taxon>Burkholderiales</taxon>
        <taxon>Alcaligenaceae</taxon>
        <taxon>Pollutimonas</taxon>
    </lineage>
</organism>
<keyword evidence="4" id="KW-1185">Reference proteome</keyword>
<proteinExistence type="inferred from homology"/>
<dbReference type="Pfam" id="PF13561">
    <property type="entry name" value="adh_short_C2"/>
    <property type="match status" value="1"/>
</dbReference>
<name>A0A1M5QVX0_9BURK</name>
<protein>
    <submittedName>
        <fullName evidence="3">3-oxoacyl-[acyl-carrier protein] reductase</fullName>
    </submittedName>
</protein>
<gene>
    <name evidence="3" type="ORF">SAMN04488135_102398</name>
</gene>
<dbReference type="EMBL" id="FQXE01000002">
    <property type="protein sequence ID" value="SHH18327.1"/>
    <property type="molecule type" value="Genomic_DNA"/>
</dbReference>
<dbReference type="Proteomes" id="UP000184226">
    <property type="component" value="Unassembled WGS sequence"/>
</dbReference>
<evidence type="ECO:0000256" key="1">
    <source>
        <dbReference type="ARBA" id="ARBA00006484"/>
    </source>
</evidence>
<dbReference type="PANTHER" id="PTHR42760:SF123">
    <property type="entry name" value="OXIDOREDUCTASE"/>
    <property type="match status" value="1"/>
</dbReference>
<dbReference type="PROSITE" id="PS00061">
    <property type="entry name" value="ADH_SHORT"/>
    <property type="match status" value="1"/>
</dbReference>